<comment type="caution">
    <text evidence="2">The sequence shown here is derived from an EMBL/GenBank/DDBJ whole genome shotgun (WGS) entry which is preliminary data.</text>
</comment>
<keyword evidence="3" id="KW-1185">Reference proteome</keyword>
<evidence type="ECO:0000313" key="2">
    <source>
        <dbReference type="EMBL" id="KAH3720637.1"/>
    </source>
</evidence>
<organism evidence="2 3">
    <name type="scientific">Dreissena polymorpha</name>
    <name type="common">Zebra mussel</name>
    <name type="synonym">Mytilus polymorpha</name>
    <dbReference type="NCBI Taxonomy" id="45954"/>
    <lineage>
        <taxon>Eukaryota</taxon>
        <taxon>Metazoa</taxon>
        <taxon>Spiralia</taxon>
        <taxon>Lophotrochozoa</taxon>
        <taxon>Mollusca</taxon>
        <taxon>Bivalvia</taxon>
        <taxon>Autobranchia</taxon>
        <taxon>Heteroconchia</taxon>
        <taxon>Euheterodonta</taxon>
        <taxon>Imparidentia</taxon>
        <taxon>Neoheterodontei</taxon>
        <taxon>Myida</taxon>
        <taxon>Dreissenoidea</taxon>
        <taxon>Dreissenidae</taxon>
        <taxon>Dreissena</taxon>
    </lineage>
</organism>
<dbReference type="AlphaFoldDB" id="A0A9D4CBH7"/>
<name>A0A9D4CBH7_DREPO</name>
<sequence>VVVVFLSSAPGLSPIWPSPPERRVNTGDTPFQSTLHLAGDRTSDLWITTDPLLCYIVVVVFLSSAPGLSPIWPSPPERRVNTGDTPFQSTYGGSNQ</sequence>
<feature type="compositionally biased region" description="Polar residues" evidence="1">
    <location>
        <begin position="82"/>
        <end position="96"/>
    </location>
</feature>
<evidence type="ECO:0000256" key="1">
    <source>
        <dbReference type="SAM" id="MobiDB-lite"/>
    </source>
</evidence>
<feature type="region of interest" description="Disordered" evidence="1">
    <location>
        <begin position="66"/>
        <end position="96"/>
    </location>
</feature>
<accession>A0A9D4CBH7</accession>
<gene>
    <name evidence="2" type="ORF">DPMN_063539</name>
</gene>
<protein>
    <submittedName>
        <fullName evidence="2">Uncharacterized protein</fullName>
    </submittedName>
</protein>
<dbReference type="Proteomes" id="UP000828390">
    <property type="component" value="Unassembled WGS sequence"/>
</dbReference>
<evidence type="ECO:0000313" key="3">
    <source>
        <dbReference type="Proteomes" id="UP000828390"/>
    </source>
</evidence>
<proteinExistence type="predicted"/>
<dbReference type="EMBL" id="JAIWYP010000013">
    <property type="protein sequence ID" value="KAH3720637.1"/>
    <property type="molecule type" value="Genomic_DNA"/>
</dbReference>
<reference evidence="2" key="2">
    <citation type="submission" date="2020-11" db="EMBL/GenBank/DDBJ databases">
        <authorList>
            <person name="McCartney M.A."/>
            <person name="Auch B."/>
            <person name="Kono T."/>
            <person name="Mallez S."/>
            <person name="Becker A."/>
            <person name="Gohl D.M."/>
            <person name="Silverstein K.A.T."/>
            <person name="Koren S."/>
            <person name="Bechman K.B."/>
            <person name="Herman A."/>
            <person name="Abrahante J.E."/>
            <person name="Garbe J."/>
        </authorList>
    </citation>
    <scope>NUCLEOTIDE SEQUENCE</scope>
    <source>
        <strain evidence="2">Duluth1</strain>
        <tissue evidence="2">Whole animal</tissue>
    </source>
</reference>
<feature type="non-terminal residue" evidence="2">
    <location>
        <position position="96"/>
    </location>
</feature>
<reference evidence="2" key="1">
    <citation type="journal article" date="2019" name="bioRxiv">
        <title>The Genome of the Zebra Mussel, Dreissena polymorpha: A Resource for Invasive Species Research.</title>
        <authorList>
            <person name="McCartney M.A."/>
            <person name="Auch B."/>
            <person name="Kono T."/>
            <person name="Mallez S."/>
            <person name="Zhang Y."/>
            <person name="Obille A."/>
            <person name="Becker A."/>
            <person name="Abrahante J.E."/>
            <person name="Garbe J."/>
            <person name="Badalamenti J.P."/>
            <person name="Herman A."/>
            <person name="Mangelson H."/>
            <person name="Liachko I."/>
            <person name="Sullivan S."/>
            <person name="Sone E.D."/>
            <person name="Koren S."/>
            <person name="Silverstein K.A.T."/>
            <person name="Beckman K.B."/>
            <person name="Gohl D.M."/>
        </authorList>
    </citation>
    <scope>NUCLEOTIDE SEQUENCE</scope>
    <source>
        <strain evidence="2">Duluth1</strain>
        <tissue evidence="2">Whole animal</tissue>
    </source>
</reference>